<gene>
    <name evidence="2" type="ORF">C2857_007926</name>
</gene>
<organism evidence="2 3">
    <name type="scientific">Epichloe festucae (strain Fl1)</name>
    <dbReference type="NCBI Taxonomy" id="877507"/>
    <lineage>
        <taxon>Eukaryota</taxon>
        <taxon>Fungi</taxon>
        <taxon>Dikarya</taxon>
        <taxon>Ascomycota</taxon>
        <taxon>Pezizomycotina</taxon>
        <taxon>Sordariomycetes</taxon>
        <taxon>Hypocreomycetidae</taxon>
        <taxon>Hypocreales</taxon>
        <taxon>Clavicipitaceae</taxon>
        <taxon>Epichloe</taxon>
    </lineage>
</organism>
<dbReference type="AlphaFoldDB" id="A0A7S9KMY9"/>
<reference evidence="2 3" key="1">
    <citation type="journal article" date="2018" name="PLoS Genet.">
        <title>Repeat elements organise 3D genome structure and mediate transcription in the filamentous fungus Epichloe festucae.</title>
        <authorList>
            <person name="Winter D.J."/>
            <person name="Ganley A.R.D."/>
            <person name="Young C.A."/>
            <person name="Liachko I."/>
            <person name="Schardl C.L."/>
            <person name="Dupont P.Y."/>
            <person name="Berry D."/>
            <person name="Ram A."/>
            <person name="Scott B."/>
            <person name="Cox M.P."/>
        </authorList>
    </citation>
    <scope>NUCLEOTIDE SEQUENCE [LARGE SCALE GENOMIC DNA]</scope>
    <source>
        <strain evidence="2 3">Fl1</strain>
    </source>
</reference>
<evidence type="ECO:0000313" key="2">
    <source>
        <dbReference type="EMBL" id="QPG95270.1"/>
    </source>
</evidence>
<dbReference type="OrthoDB" id="1896086at2759"/>
<dbReference type="Proteomes" id="UP000594364">
    <property type="component" value="Chromosome 1"/>
</dbReference>
<protein>
    <submittedName>
        <fullName evidence="2">Uncharacterized protein</fullName>
    </submittedName>
</protein>
<evidence type="ECO:0000256" key="1">
    <source>
        <dbReference type="SAM" id="SignalP"/>
    </source>
</evidence>
<dbReference type="EMBL" id="CP031385">
    <property type="protein sequence ID" value="QPG95270.1"/>
    <property type="molecule type" value="Genomic_DNA"/>
</dbReference>
<sequence length="163" mass="17415">MLSSRFKAAVISFFLAVSVTAAPSSEDLEVQTIRLDNGEQSVDVTYANPQARSVGGHGALLARQSSIDCKGSAFCERLGGSCDDAFRKVIATNEYSTFQGSQNSGTCSGTCGLFFSGDHCQGTGQELIDAYNAIRNTGHCTHCGRYRRDSDGCYIKIDRVTGC</sequence>
<keyword evidence="1" id="KW-0732">Signal</keyword>
<name>A0A7S9KMY9_EPIFF</name>
<dbReference type="InterPro" id="IPR029167">
    <property type="entry name" value="Mug117"/>
</dbReference>
<evidence type="ECO:0000313" key="3">
    <source>
        <dbReference type="Proteomes" id="UP000594364"/>
    </source>
</evidence>
<proteinExistence type="predicted"/>
<feature type="chain" id="PRO_5034403820" evidence="1">
    <location>
        <begin position="22"/>
        <end position="163"/>
    </location>
</feature>
<accession>A0A7S9KMY9</accession>
<dbReference type="Pfam" id="PF15474">
    <property type="entry name" value="MU117"/>
    <property type="match status" value="1"/>
</dbReference>
<keyword evidence="3" id="KW-1185">Reference proteome</keyword>
<feature type="signal peptide" evidence="1">
    <location>
        <begin position="1"/>
        <end position="21"/>
    </location>
</feature>